<name>A0A813E0H0_POLGL</name>
<feature type="transmembrane region" description="Helical" evidence="2">
    <location>
        <begin position="335"/>
        <end position="356"/>
    </location>
</feature>
<reference evidence="3" key="1">
    <citation type="submission" date="2021-02" db="EMBL/GenBank/DDBJ databases">
        <authorList>
            <person name="Dougan E. K."/>
            <person name="Rhodes N."/>
            <person name="Thang M."/>
            <person name="Chan C."/>
        </authorList>
    </citation>
    <scope>NUCLEOTIDE SEQUENCE</scope>
</reference>
<organism evidence="3 4">
    <name type="scientific">Polarella glacialis</name>
    <name type="common">Dinoflagellate</name>
    <dbReference type="NCBI Taxonomy" id="89957"/>
    <lineage>
        <taxon>Eukaryota</taxon>
        <taxon>Sar</taxon>
        <taxon>Alveolata</taxon>
        <taxon>Dinophyceae</taxon>
        <taxon>Suessiales</taxon>
        <taxon>Suessiaceae</taxon>
        <taxon>Polarella</taxon>
    </lineage>
</organism>
<comment type="caution">
    <text evidence="3">The sequence shown here is derived from an EMBL/GenBank/DDBJ whole genome shotgun (WGS) entry which is preliminary data.</text>
</comment>
<protein>
    <submittedName>
        <fullName evidence="3">Uncharacterized protein</fullName>
    </submittedName>
</protein>
<feature type="region of interest" description="Disordered" evidence="1">
    <location>
        <begin position="262"/>
        <end position="283"/>
    </location>
</feature>
<evidence type="ECO:0000256" key="2">
    <source>
        <dbReference type="SAM" id="Phobius"/>
    </source>
</evidence>
<dbReference type="AlphaFoldDB" id="A0A813E0H0"/>
<keyword evidence="4" id="KW-1185">Reference proteome</keyword>
<evidence type="ECO:0000313" key="3">
    <source>
        <dbReference type="EMBL" id="CAE8591154.1"/>
    </source>
</evidence>
<accession>A0A813E0H0</accession>
<dbReference type="EMBL" id="CAJNNV010004731">
    <property type="protein sequence ID" value="CAE8591154.1"/>
    <property type="molecule type" value="Genomic_DNA"/>
</dbReference>
<proteinExistence type="predicted"/>
<gene>
    <name evidence="3" type="ORF">PGLA1383_LOCUS9841</name>
</gene>
<evidence type="ECO:0000256" key="1">
    <source>
        <dbReference type="SAM" id="MobiDB-lite"/>
    </source>
</evidence>
<dbReference type="Proteomes" id="UP000654075">
    <property type="component" value="Unassembled WGS sequence"/>
</dbReference>
<dbReference type="OrthoDB" id="442752at2759"/>
<feature type="non-terminal residue" evidence="3">
    <location>
        <position position="402"/>
    </location>
</feature>
<keyword evidence="2" id="KW-0812">Transmembrane</keyword>
<keyword evidence="2" id="KW-0472">Membrane</keyword>
<feature type="non-terminal residue" evidence="3">
    <location>
        <position position="1"/>
    </location>
</feature>
<keyword evidence="2" id="KW-1133">Transmembrane helix</keyword>
<feature type="compositionally biased region" description="Basic and acidic residues" evidence="1">
    <location>
        <begin position="262"/>
        <end position="275"/>
    </location>
</feature>
<sequence>LEAARGKPRGVSGRVLALAAAASIAHIATSSWSPFSFVRTAEWTDRTELRGDDTLPLITDVGMDAGLARNGFGINVTGVSGTGSFIADFGELDFPVFGRLRARAGLRYSPLFPRGALELGFRKEMHADSEGYELFMGVQTVGDDRRLDVVTEVGAIKLFRGARAFYRFLWGAGTSFEGEGPSWHEMGSSLGVTQTEMPPGGRGKLTIGWRTGLWDRGLEGGAVAPTAAGRRKAQQKGLRRNLLDSTPFASYGLELPGLAPRRGEKGAHFGEEPRGRRGPFSARSWRAQRAARDSAGGRAVLTAVLEQPLGVTAGLRLMQEGPETMSIAELHRSRLLAVVDVILFFTTAVIATRYWLETHSRIGALQRRFVNVDSLVVRRLFLQLLSLANVLRAFGLVLDAEF</sequence>
<evidence type="ECO:0000313" key="4">
    <source>
        <dbReference type="Proteomes" id="UP000654075"/>
    </source>
</evidence>